<dbReference type="CDD" id="cd00261">
    <property type="entry name" value="AAI_SS"/>
    <property type="match status" value="1"/>
</dbReference>
<dbReference type="EMBL" id="JABTTQ020000008">
    <property type="protein sequence ID" value="KAK6150752.1"/>
    <property type="molecule type" value="Genomic_DNA"/>
</dbReference>
<feature type="signal peptide" evidence="2">
    <location>
        <begin position="1"/>
        <end position="22"/>
    </location>
</feature>
<keyword evidence="5" id="KW-1185">Reference proteome</keyword>
<evidence type="ECO:0000313" key="5">
    <source>
        <dbReference type="Proteomes" id="UP001318860"/>
    </source>
</evidence>
<organism evidence="4 5">
    <name type="scientific">Rehmannia glutinosa</name>
    <name type="common">Chinese foxglove</name>
    <dbReference type="NCBI Taxonomy" id="99300"/>
    <lineage>
        <taxon>Eukaryota</taxon>
        <taxon>Viridiplantae</taxon>
        <taxon>Streptophyta</taxon>
        <taxon>Embryophyta</taxon>
        <taxon>Tracheophyta</taxon>
        <taxon>Spermatophyta</taxon>
        <taxon>Magnoliopsida</taxon>
        <taxon>eudicotyledons</taxon>
        <taxon>Gunneridae</taxon>
        <taxon>Pentapetalae</taxon>
        <taxon>asterids</taxon>
        <taxon>lamiids</taxon>
        <taxon>Lamiales</taxon>
        <taxon>Orobanchaceae</taxon>
        <taxon>Rehmannieae</taxon>
        <taxon>Rehmannia</taxon>
    </lineage>
</organism>
<dbReference type="SMART" id="SM00499">
    <property type="entry name" value="AAI"/>
    <property type="match status" value="1"/>
</dbReference>
<evidence type="ECO:0000313" key="4">
    <source>
        <dbReference type="EMBL" id="KAK6150752.1"/>
    </source>
</evidence>
<dbReference type="InterPro" id="IPR016140">
    <property type="entry name" value="Bifunc_inhib/LTP/seed_store"/>
</dbReference>
<accession>A0ABR0WTC5</accession>
<keyword evidence="2" id="KW-0732">Signal</keyword>
<comment type="similarity">
    <text evidence="1">Belongs to the 2S seed storage albumins family.</text>
</comment>
<dbReference type="SUPFAM" id="SSF47699">
    <property type="entry name" value="Bifunctional inhibitor/lipid-transfer protein/seed storage 2S albumin"/>
    <property type="match status" value="1"/>
</dbReference>
<protein>
    <recommendedName>
        <fullName evidence="3">Bifunctional inhibitor/plant lipid transfer protein/seed storage helical domain-containing protein</fullName>
    </recommendedName>
</protein>
<name>A0ABR0WTC5_REHGL</name>
<reference evidence="4 5" key="1">
    <citation type="journal article" date="2021" name="Comput. Struct. Biotechnol. J.">
        <title>De novo genome assembly of the potent medicinal plant Rehmannia glutinosa using nanopore technology.</title>
        <authorList>
            <person name="Ma L."/>
            <person name="Dong C."/>
            <person name="Song C."/>
            <person name="Wang X."/>
            <person name="Zheng X."/>
            <person name="Niu Y."/>
            <person name="Chen S."/>
            <person name="Feng W."/>
        </authorList>
    </citation>
    <scope>NUCLEOTIDE SEQUENCE [LARGE SCALE GENOMIC DNA]</scope>
    <source>
        <strain evidence="4">DH-2019</strain>
    </source>
</reference>
<sequence length="144" mass="16292">MARFTVCMVTLVVLLAAAAVSAYHSATTTTTVEIVADRGESRRCREQIERQRLSSCRQYLRDSSRFESSMPENERGGWREAFPRCCDELEQINEQCRCEAVKQVAQQQRQAGGLQGREMREMLKTAQSLPSLCRISPQSCQIIG</sequence>
<feature type="chain" id="PRO_5046065837" description="Bifunctional inhibitor/plant lipid transfer protein/seed storage helical domain-containing protein" evidence="2">
    <location>
        <begin position="23"/>
        <end position="144"/>
    </location>
</feature>
<comment type="caution">
    <text evidence="4">The sequence shown here is derived from an EMBL/GenBank/DDBJ whole genome shotgun (WGS) entry which is preliminary data.</text>
</comment>
<evidence type="ECO:0000256" key="2">
    <source>
        <dbReference type="SAM" id="SignalP"/>
    </source>
</evidence>
<dbReference type="Proteomes" id="UP001318860">
    <property type="component" value="Unassembled WGS sequence"/>
</dbReference>
<evidence type="ECO:0000256" key="1">
    <source>
        <dbReference type="ARBA" id="ARBA00008262"/>
    </source>
</evidence>
<dbReference type="PANTHER" id="PTHR35496">
    <property type="entry name" value="2S SEED STORAGE PROTEIN 1-RELATED"/>
    <property type="match status" value="1"/>
</dbReference>
<dbReference type="InterPro" id="IPR000617">
    <property type="entry name" value="Napin/2SS/CON"/>
</dbReference>
<gene>
    <name evidence="4" type="ORF">DH2020_015684</name>
</gene>
<feature type="domain" description="Bifunctional inhibitor/plant lipid transfer protein/seed storage helical" evidence="3">
    <location>
        <begin position="44"/>
        <end position="140"/>
    </location>
</feature>
<evidence type="ECO:0000259" key="3">
    <source>
        <dbReference type="SMART" id="SM00499"/>
    </source>
</evidence>
<dbReference type="Pfam" id="PF00234">
    <property type="entry name" value="Tryp_alpha_amyl"/>
    <property type="match status" value="1"/>
</dbReference>
<dbReference type="InterPro" id="IPR036312">
    <property type="entry name" value="Bifun_inhib/LTP/seed_sf"/>
</dbReference>
<dbReference type="PANTHER" id="PTHR35496:SF7">
    <property type="entry name" value="2S SULFUR-RICH SEED STORAGE PROTEIN 2-LIKE"/>
    <property type="match status" value="1"/>
</dbReference>
<dbReference type="Gene3D" id="1.10.110.10">
    <property type="entry name" value="Plant lipid-transfer and hydrophobic proteins"/>
    <property type="match status" value="1"/>
</dbReference>
<proteinExistence type="inferred from homology"/>